<feature type="transmembrane region" description="Helical" evidence="2">
    <location>
        <begin position="103"/>
        <end position="121"/>
    </location>
</feature>
<dbReference type="InterPro" id="IPR001509">
    <property type="entry name" value="Epimerase_deHydtase"/>
</dbReference>
<dbReference type="Pfam" id="PF01370">
    <property type="entry name" value="Epimerase"/>
    <property type="match status" value="1"/>
</dbReference>
<protein>
    <submittedName>
        <fullName evidence="5">Cell division inhibitor</fullName>
    </submittedName>
</protein>
<keyword evidence="2" id="KW-0472">Membrane</keyword>
<dbReference type="InterPro" id="IPR036291">
    <property type="entry name" value="NAD(P)-bd_dom_sf"/>
</dbReference>
<organism evidence="5 6">
    <name type="scientific">Caldimonas brevitalea</name>
    <dbReference type="NCBI Taxonomy" id="413882"/>
    <lineage>
        <taxon>Bacteria</taxon>
        <taxon>Pseudomonadati</taxon>
        <taxon>Pseudomonadota</taxon>
        <taxon>Betaproteobacteria</taxon>
        <taxon>Burkholderiales</taxon>
        <taxon>Sphaerotilaceae</taxon>
        <taxon>Caldimonas</taxon>
    </lineage>
</organism>
<evidence type="ECO:0000313" key="6">
    <source>
        <dbReference type="Proteomes" id="UP000035352"/>
    </source>
</evidence>
<evidence type="ECO:0000256" key="1">
    <source>
        <dbReference type="ARBA" id="ARBA00009353"/>
    </source>
</evidence>
<dbReference type="InterPro" id="IPR013549">
    <property type="entry name" value="DUF1731"/>
</dbReference>
<dbReference type="NCBIfam" id="TIGR01777">
    <property type="entry name" value="yfcH"/>
    <property type="match status" value="1"/>
</dbReference>
<dbReference type="AlphaFoldDB" id="A0A0G3BRT6"/>
<dbReference type="InterPro" id="IPR010099">
    <property type="entry name" value="SDR39U1"/>
</dbReference>
<evidence type="ECO:0000259" key="3">
    <source>
        <dbReference type="Pfam" id="PF01370"/>
    </source>
</evidence>
<feature type="transmembrane region" description="Helical" evidence="2">
    <location>
        <begin position="141"/>
        <end position="162"/>
    </location>
</feature>
<gene>
    <name evidence="5" type="ORF">AAW51_3405</name>
</gene>
<comment type="similarity">
    <text evidence="1">Belongs to the NAD(P)-dependent epimerase/dehydratase family. SDR39U1 subfamily.</text>
</comment>
<dbReference type="STRING" id="413882.AAW51_3405"/>
<dbReference type="Gene3D" id="3.40.50.720">
    <property type="entry name" value="NAD(P)-binding Rossmann-like Domain"/>
    <property type="match status" value="1"/>
</dbReference>
<dbReference type="EMBL" id="CP011371">
    <property type="protein sequence ID" value="AKJ30096.1"/>
    <property type="molecule type" value="Genomic_DNA"/>
</dbReference>
<dbReference type="Proteomes" id="UP000035352">
    <property type="component" value="Chromosome"/>
</dbReference>
<keyword evidence="5" id="KW-0131">Cell cycle</keyword>
<evidence type="ECO:0000256" key="2">
    <source>
        <dbReference type="SAM" id="Phobius"/>
    </source>
</evidence>
<dbReference type="PANTHER" id="PTHR11092">
    <property type="entry name" value="SUGAR NUCLEOTIDE EPIMERASE RELATED"/>
    <property type="match status" value="1"/>
</dbReference>
<feature type="domain" description="NAD-dependent epimerase/dehydratase" evidence="3">
    <location>
        <begin position="190"/>
        <end position="404"/>
    </location>
</feature>
<evidence type="ECO:0000259" key="4">
    <source>
        <dbReference type="Pfam" id="PF08338"/>
    </source>
</evidence>
<dbReference type="GO" id="GO:0051301">
    <property type="term" value="P:cell division"/>
    <property type="evidence" value="ECO:0007669"/>
    <property type="project" value="UniProtKB-KW"/>
</dbReference>
<dbReference type="Pfam" id="PF08338">
    <property type="entry name" value="DUF1731"/>
    <property type="match status" value="1"/>
</dbReference>
<proteinExistence type="inferred from homology"/>
<keyword evidence="6" id="KW-1185">Reference proteome</keyword>
<dbReference type="KEGG" id="pbh:AAW51_3405"/>
<feature type="domain" description="DUF1731" evidence="4">
    <location>
        <begin position="439"/>
        <end position="485"/>
    </location>
</feature>
<keyword evidence="2" id="KW-0812">Transmembrane</keyword>
<accession>A0A0G3BRT6</accession>
<evidence type="ECO:0000313" key="5">
    <source>
        <dbReference type="EMBL" id="AKJ30096.1"/>
    </source>
</evidence>
<dbReference type="SUPFAM" id="SSF51735">
    <property type="entry name" value="NAD(P)-binding Rossmann-fold domains"/>
    <property type="match status" value="1"/>
</dbReference>
<name>A0A0G3BRT6_9BURK</name>
<keyword evidence="5" id="KW-0132">Cell division</keyword>
<keyword evidence="2" id="KW-1133">Transmembrane helix</keyword>
<sequence length="503" mass="54380">MLIMNMTIVFSVLTFQALLGAFDNLWHHELAARLPQRASARRELTLHAAREALYGLLFAGLAWLHWQGWWALLPASLLVAEMFITIADFLEEDRSRKLPPLERALHTVLTVSYGLLLGLLGPMFWQAWRLPSGLSVVTHGLWSWFFSAASVGVLLWSVRNVLAVRQLKRISSAPGQQHPPAAQALGGATVLVTGGTGFIGSALVSRLLSQGRRVIVLTRDPLQARASLGPRVWAVDRLDDIPAETRIDAVVNLAGATILGAPWTASRRQVLLESRRRTTKEVLRLMQRLHQRPEVLVSASAVGYYGVPPGMAPIDETAPAEPGRFQSDLCAAIEREALKAQHIGVRVVCLRPGIVLGRNGGAYPALALAARLGFAATLGGGRQPVPWIHLDDAVGLMLHAIAEPVLEGPVNAVAPQTPCQATFTDIMAAAFGRRARLHVPAAVLRAGLGEMSELLLCGQNAVPTRALASGYVFAHPTLQEALDQLVGSARPPRCSDGFIVRRL</sequence>
<reference evidence="5 6" key="1">
    <citation type="submission" date="2015-05" db="EMBL/GenBank/DDBJ databases">
        <authorList>
            <person name="Tang B."/>
            <person name="Yu Y."/>
        </authorList>
    </citation>
    <scope>NUCLEOTIDE SEQUENCE [LARGE SCALE GENOMIC DNA]</scope>
    <source>
        <strain evidence="5 6">DSM 7029</strain>
    </source>
</reference>
<feature type="transmembrane region" description="Helical" evidence="2">
    <location>
        <begin position="72"/>
        <end position="91"/>
    </location>
</feature>
<dbReference type="PANTHER" id="PTHR11092:SF0">
    <property type="entry name" value="EPIMERASE FAMILY PROTEIN SDR39U1"/>
    <property type="match status" value="1"/>
</dbReference>
<feature type="transmembrane region" description="Helical" evidence="2">
    <location>
        <begin position="6"/>
        <end position="26"/>
    </location>
</feature>
<dbReference type="PATRIC" id="fig|413882.6.peg.3554"/>